<comment type="similarity">
    <text evidence="1">Belongs to the FAH family.</text>
</comment>
<reference evidence="4" key="1">
    <citation type="journal article" date="2021" name="PeerJ">
        <title>Extensive microbial diversity within the chicken gut microbiome revealed by metagenomics and culture.</title>
        <authorList>
            <person name="Gilroy R."/>
            <person name="Ravi A."/>
            <person name="Getino M."/>
            <person name="Pursley I."/>
            <person name="Horton D.L."/>
            <person name="Alikhan N.F."/>
            <person name="Baker D."/>
            <person name="Gharbi K."/>
            <person name="Hall N."/>
            <person name="Watson M."/>
            <person name="Adriaenssens E.M."/>
            <person name="Foster-Nyarko E."/>
            <person name="Jarju S."/>
            <person name="Secka A."/>
            <person name="Antonio M."/>
            <person name="Oren A."/>
            <person name="Chaudhuri R.R."/>
            <person name="La Ragione R."/>
            <person name="Hildebrand F."/>
            <person name="Pallen M.J."/>
        </authorList>
    </citation>
    <scope>NUCLEOTIDE SEQUENCE</scope>
    <source>
        <strain evidence="4">CHK186-16707</strain>
    </source>
</reference>
<dbReference type="PANTHER" id="PTHR11820">
    <property type="entry name" value="ACYLPYRUVASE"/>
    <property type="match status" value="1"/>
</dbReference>
<name>A0A9D2HC99_9BACT</name>
<reference evidence="4" key="2">
    <citation type="submission" date="2021-04" db="EMBL/GenBank/DDBJ databases">
        <authorList>
            <person name="Gilroy R."/>
        </authorList>
    </citation>
    <scope>NUCLEOTIDE SEQUENCE</scope>
    <source>
        <strain evidence="4">CHK186-16707</strain>
    </source>
</reference>
<protein>
    <submittedName>
        <fullName evidence="4">Fumarylacetoacetate hydrolase family protein</fullName>
    </submittedName>
</protein>
<keyword evidence="4" id="KW-0378">Hydrolase</keyword>
<evidence type="ECO:0000256" key="2">
    <source>
        <dbReference type="ARBA" id="ARBA00022723"/>
    </source>
</evidence>
<dbReference type="InterPro" id="IPR036663">
    <property type="entry name" value="Fumarylacetoacetase_C_sf"/>
</dbReference>
<dbReference type="Gene3D" id="3.90.850.10">
    <property type="entry name" value="Fumarylacetoacetase-like, C-terminal domain"/>
    <property type="match status" value="1"/>
</dbReference>
<proteinExistence type="inferred from homology"/>
<dbReference type="Pfam" id="PF01557">
    <property type="entry name" value="FAA_hydrolase"/>
    <property type="match status" value="1"/>
</dbReference>
<evidence type="ECO:0000313" key="4">
    <source>
        <dbReference type="EMBL" id="HJA08587.1"/>
    </source>
</evidence>
<dbReference type="SUPFAM" id="SSF56529">
    <property type="entry name" value="FAH"/>
    <property type="match status" value="1"/>
</dbReference>
<dbReference type="Proteomes" id="UP000824225">
    <property type="component" value="Unassembled WGS sequence"/>
</dbReference>
<dbReference type="EMBL" id="DXAN01000017">
    <property type="protein sequence ID" value="HJA08587.1"/>
    <property type="molecule type" value="Genomic_DNA"/>
</dbReference>
<dbReference type="GO" id="GO:0046872">
    <property type="term" value="F:metal ion binding"/>
    <property type="evidence" value="ECO:0007669"/>
    <property type="project" value="UniProtKB-KW"/>
</dbReference>
<keyword evidence="2" id="KW-0479">Metal-binding</keyword>
<dbReference type="GO" id="GO:0019752">
    <property type="term" value="P:carboxylic acid metabolic process"/>
    <property type="evidence" value="ECO:0007669"/>
    <property type="project" value="UniProtKB-ARBA"/>
</dbReference>
<gene>
    <name evidence="4" type="ORF">H9962_05295</name>
</gene>
<dbReference type="AlphaFoldDB" id="A0A9D2HC99"/>
<evidence type="ECO:0000259" key="3">
    <source>
        <dbReference type="Pfam" id="PF01557"/>
    </source>
</evidence>
<evidence type="ECO:0000256" key="1">
    <source>
        <dbReference type="ARBA" id="ARBA00010211"/>
    </source>
</evidence>
<organism evidence="4 5">
    <name type="scientific">Candidatus Mailhella merdigallinarum</name>
    <dbReference type="NCBI Taxonomy" id="2838658"/>
    <lineage>
        <taxon>Bacteria</taxon>
        <taxon>Pseudomonadati</taxon>
        <taxon>Thermodesulfobacteriota</taxon>
        <taxon>Desulfovibrionia</taxon>
        <taxon>Desulfovibrionales</taxon>
        <taxon>Desulfovibrionaceae</taxon>
        <taxon>Mailhella</taxon>
    </lineage>
</organism>
<dbReference type="PANTHER" id="PTHR11820:SF7">
    <property type="entry name" value="ACYLPYRUVASE FAHD1, MITOCHONDRIAL"/>
    <property type="match status" value="1"/>
</dbReference>
<feature type="domain" description="Fumarylacetoacetase-like C-terminal" evidence="3">
    <location>
        <begin position="51"/>
        <end position="245"/>
    </location>
</feature>
<accession>A0A9D2HC99</accession>
<dbReference type="GO" id="GO:0016853">
    <property type="term" value="F:isomerase activity"/>
    <property type="evidence" value="ECO:0007669"/>
    <property type="project" value="UniProtKB-ARBA"/>
</dbReference>
<dbReference type="InterPro" id="IPR011234">
    <property type="entry name" value="Fumarylacetoacetase-like_C"/>
</dbReference>
<evidence type="ECO:0000313" key="5">
    <source>
        <dbReference type="Proteomes" id="UP000824225"/>
    </source>
</evidence>
<comment type="caution">
    <text evidence="4">The sequence shown here is derived from an EMBL/GenBank/DDBJ whole genome shotgun (WGS) entry which is preliminary data.</text>
</comment>
<dbReference type="GO" id="GO:0018773">
    <property type="term" value="F:acetylpyruvate hydrolase activity"/>
    <property type="evidence" value="ECO:0007669"/>
    <property type="project" value="TreeGrafter"/>
</dbReference>
<sequence length="264" mass="28845">MRIIRVRHNGRVFYASLGEDHMLTCLQRNLGYAEPLPMSEVGLMPLVAPSKIICVGLNFRDHAAEIDMPLSAEPSFFLKPPSSLLGNGQTILLPRNVGRIDYEAELAVIIGQHCRHVSPEQAAGYVFGYTCANDVTARDLQQGERMFGRCKGYDTFCPLGPWIETGMPPEDSAVRAVVNGEVRQQGILRDMIANPLELISYLSGIMSLTPGDVILTGTPKGVGPIAPGDTVQIEVENVGVLFNSVDREDESDFTDGDAPVYRLQ</sequence>
<dbReference type="FunFam" id="3.90.850.10:FF:000002">
    <property type="entry name" value="2-hydroxyhepta-2,4-diene-1,7-dioate isomerase"/>
    <property type="match status" value="1"/>
</dbReference>